<comment type="similarity">
    <text evidence="1">Belongs to the FAH family.</text>
</comment>
<accession>A0A6L5I0H9</accession>
<protein>
    <submittedName>
        <fullName evidence="5">FAA hydrolase family protein</fullName>
    </submittedName>
</protein>
<dbReference type="InterPro" id="IPR051121">
    <property type="entry name" value="FAH"/>
</dbReference>
<organism evidence="5 6">
    <name type="scientific">Pseudomonas helleri</name>
    <dbReference type="NCBI Taxonomy" id="1608996"/>
    <lineage>
        <taxon>Bacteria</taxon>
        <taxon>Pseudomonadati</taxon>
        <taxon>Pseudomonadota</taxon>
        <taxon>Gammaproteobacteria</taxon>
        <taxon>Pseudomonadales</taxon>
        <taxon>Pseudomonadaceae</taxon>
        <taxon>Pseudomonas</taxon>
    </lineage>
</organism>
<dbReference type="GO" id="GO:0046872">
    <property type="term" value="F:metal ion binding"/>
    <property type="evidence" value="ECO:0007669"/>
    <property type="project" value="UniProtKB-KW"/>
</dbReference>
<evidence type="ECO:0000259" key="4">
    <source>
        <dbReference type="Pfam" id="PF01557"/>
    </source>
</evidence>
<dbReference type="InterPro" id="IPR036663">
    <property type="entry name" value="Fumarylacetoacetase_C_sf"/>
</dbReference>
<evidence type="ECO:0000313" key="6">
    <source>
        <dbReference type="Proteomes" id="UP000478064"/>
    </source>
</evidence>
<dbReference type="GO" id="GO:0016787">
    <property type="term" value="F:hydrolase activity"/>
    <property type="evidence" value="ECO:0007669"/>
    <property type="project" value="UniProtKB-KW"/>
</dbReference>
<sequence>MKLCFFNDKQLGLVEDNTVYDVSSALDTIDSRHYPFPTHDLYIAALPKLKDKILAQKRIATTYNVNDVKFLPPVLNPGKIVAAPVNYQAHLDEAIADTETFSRAHVRKIQETGLFLKATSSLVGQGDTVLINLPERRTDHEIELVAIIGKAGSNIPASEALNYVAGYSIGLDITIRGPEERSLRKSLDTYTVLGPWLVTSDEISDPHALAMQLTVNGEDRQIANTKDLIMDVAELIEFASKFYTLQPGDLLYTGTPEGVGEIKHGDTITSKIEKIGTLTVEVRNAQ</sequence>
<dbReference type="RefSeq" id="WP_153374958.1">
    <property type="nucleotide sequence ID" value="NZ_WIVU01000055.1"/>
</dbReference>
<keyword evidence="3" id="KW-0479">Metal-binding</keyword>
<evidence type="ECO:0000313" key="5">
    <source>
        <dbReference type="EMBL" id="MQU08161.1"/>
    </source>
</evidence>
<dbReference type="EMBL" id="WIVU01000055">
    <property type="protein sequence ID" value="MQU08161.1"/>
    <property type="molecule type" value="Genomic_DNA"/>
</dbReference>
<name>A0A6L5I0H9_9PSED</name>
<comment type="caution">
    <text evidence="5">The sequence shown here is derived from an EMBL/GenBank/DDBJ whole genome shotgun (WGS) entry which is preliminary data.</text>
</comment>
<dbReference type="PANTHER" id="PTHR42796">
    <property type="entry name" value="FUMARYLACETOACETATE HYDROLASE DOMAIN-CONTAINING PROTEIN 2A-RELATED"/>
    <property type="match status" value="1"/>
</dbReference>
<reference evidence="5 6" key="1">
    <citation type="submission" date="2019-10" db="EMBL/GenBank/DDBJ databases">
        <title>Evaluation of single-gene subtyping targets for Pseudomonas.</title>
        <authorList>
            <person name="Reichler S.J."/>
            <person name="Orsi R.H."/>
            <person name="Wiedmann M."/>
            <person name="Martin N.H."/>
            <person name="Murphy S.I."/>
        </authorList>
    </citation>
    <scope>NUCLEOTIDE SEQUENCE [LARGE SCALE GENOMIC DNA]</scope>
    <source>
        <strain evidence="5 6">FSL R10-1637</strain>
    </source>
</reference>
<dbReference type="InterPro" id="IPR011234">
    <property type="entry name" value="Fumarylacetoacetase-like_C"/>
</dbReference>
<dbReference type="Proteomes" id="UP000478064">
    <property type="component" value="Unassembled WGS sequence"/>
</dbReference>
<dbReference type="Gene3D" id="3.90.850.10">
    <property type="entry name" value="Fumarylacetoacetase-like, C-terminal domain"/>
    <property type="match status" value="1"/>
</dbReference>
<gene>
    <name evidence="5" type="ORF">GHO27_21020</name>
</gene>
<dbReference type="PANTHER" id="PTHR42796:SF4">
    <property type="entry name" value="FUMARYLACETOACETATE HYDROLASE DOMAIN-CONTAINING PROTEIN 2A"/>
    <property type="match status" value="1"/>
</dbReference>
<dbReference type="Pfam" id="PF01557">
    <property type="entry name" value="FAA_hydrolase"/>
    <property type="match status" value="1"/>
</dbReference>
<evidence type="ECO:0000256" key="1">
    <source>
        <dbReference type="ARBA" id="ARBA00010211"/>
    </source>
</evidence>
<comment type="similarity">
    <text evidence="2">Belongs to the hydratase/decarboxylase family.</text>
</comment>
<feature type="domain" description="Fumarylacetoacetase-like C-terminal" evidence="4">
    <location>
        <begin position="79"/>
        <end position="282"/>
    </location>
</feature>
<evidence type="ECO:0000256" key="3">
    <source>
        <dbReference type="ARBA" id="ARBA00022723"/>
    </source>
</evidence>
<dbReference type="GO" id="GO:0044281">
    <property type="term" value="P:small molecule metabolic process"/>
    <property type="evidence" value="ECO:0007669"/>
    <property type="project" value="UniProtKB-ARBA"/>
</dbReference>
<evidence type="ECO:0000256" key="2">
    <source>
        <dbReference type="ARBA" id="ARBA00010715"/>
    </source>
</evidence>
<proteinExistence type="inferred from homology"/>
<dbReference type="SUPFAM" id="SSF56529">
    <property type="entry name" value="FAH"/>
    <property type="match status" value="1"/>
</dbReference>
<keyword evidence="5" id="KW-0378">Hydrolase</keyword>
<dbReference type="AlphaFoldDB" id="A0A6L5I0H9"/>